<proteinExistence type="inferred from homology"/>
<name>A0A385JNQ8_9GAMM</name>
<comment type="similarity">
    <text evidence="1">Belongs to the glycosyltransferase 2 family.</text>
</comment>
<evidence type="ECO:0000256" key="3">
    <source>
        <dbReference type="ARBA" id="ARBA00022679"/>
    </source>
</evidence>
<evidence type="ECO:0000256" key="2">
    <source>
        <dbReference type="ARBA" id="ARBA00022676"/>
    </source>
</evidence>
<dbReference type="NCBIfam" id="TIGR01556">
    <property type="entry name" value="rhamnosyltran"/>
    <property type="match status" value="1"/>
</dbReference>
<dbReference type="CDD" id="cd02526">
    <property type="entry name" value="GT2_RfbF_like"/>
    <property type="match status" value="1"/>
</dbReference>
<keyword evidence="3" id="KW-0808">Transferase</keyword>
<dbReference type="InterPro" id="IPR001173">
    <property type="entry name" value="Glyco_trans_2-like"/>
</dbReference>
<dbReference type="EMBL" id="KY710729">
    <property type="protein sequence ID" value="AXY99992.1"/>
    <property type="molecule type" value="Genomic_DNA"/>
</dbReference>
<dbReference type="AlphaFoldDB" id="A0A385JNQ8"/>
<sequence length="300" mass="34395">MNDYKIYSILVSYNPDIDILLTSLNSMHTQVEKIILVDNSSNNSEKIEEIQHKFTNIHFIKLDKNIGLAQAQNIGIQYSLDEKVDYVILFDQDSIISKSFINNLVSSSLEIQAKKDTKIAAIGPIFYDPMTMSNYPATIYSGPFIKRINIKDEPIQATFIIASGSLISASVLRDIGKMKNELFIDYIDVEWCLRAKNKGYSVYITPHASMAHTIGDRRIKLLHRTISVHSPLRRYYLIRNSIIISKINYIPIGYKIRELFFNPIRFAVSLYTSKEKLKVIKYTWFAILDGIKGISGPFKH</sequence>
<dbReference type="SUPFAM" id="SSF53448">
    <property type="entry name" value="Nucleotide-diphospho-sugar transferases"/>
    <property type="match status" value="1"/>
</dbReference>
<organism evidence="5">
    <name type="scientific">Proteus penneri</name>
    <dbReference type="NCBI Taxonomy" id="102862"/>
    <lineage>
        <taxon>Bacteria</taxon>
        <taxon>Pseudomonadati</taxon>
        <taxon>Pseudomonadota</taxon>
        <taxon>Gammaproteobacteria</taxon>
        <taxon>Enterobacterales</taxon>
        <taxon>Morganellaceae</taxon>
        <taxon>Proteus</taxon>
    </lineage>
</organism>
<dbReference type="InterPro" id="IPR006446">
    <property type="entry name" value="RhaTrfase"/>
</dbReference>
<dbReference type="Gene3D" id="3.90.550.10">
    <property type="entry name" value="Spore Coat Polysaccharide Biosynthesis Protein SpsA, Chain A"/>
    <property type="match status" value="1"/>
</dbReference>
<accession>A0A385JNQ8</accession>
<evidence type="ECO:0000313" key="5">
    <source>
        <dbReference type="EMBL" id="AXY99992.1"/>
    </source>
</evidence>
<evidence type="ECO:0000256" key="1">
    <source>
        <dbReference type="ARBA" id="ARBA00006739"/>
    </source>
</evidence>
<dbReference type="InterPro" id="IPR029044">
    <property type="entry name" value="Nucleotide-diphossugar_trans"/>
</dbReference>
<dbReference type="RefSeq" id="WP_161748447.1">
    <property type="nucleotide sequence ID" value="NZ_JAPGGP010000007.1"/>
</dbReference>
<evidence type="ECO:0000259" key="4">
    <source>
        <dbReference type="Pfam" id="PF00535"/>
    </source>
</evidence>
<dbReference type="PANTHER" id="PTHR43179">
    <property type="entry name" value="RHAMNOSYLTRANSFERASE WBBL"/>
    <property type="match status" value="1"/>
</dbReference>
<feature type="domain" description="Glycosyltransferase 2-like" evidence="4">
    <location>
        <begin position="9"/>
        <end position="175"/>
    </location>
</feature>
<dbReference type="PANTHER" id="PTHR43179:SF12">
    <property type="entry name" value="GALACTOFURANOSYLTRANSFERASE GLFT2"/>
    <property type="match status" value="1"/>
</dbReference>
<protein>
    <submittedName>
        <fullName evidence="5">Gt3</fullName>
    </submittedName>
</protein>
<reference evidence="5" key="1">
    <citation type="journal article" date="2017" name="PLoS ONE">
        <title>Genetic diversity of the O antigens of Proteus species and the development of a suspension array for molecular serotyping.</title>
        <authorList>
            <person name="Yu X."/>
            <person name="Torzewska A."/>
            <person name="Zhang X."/>
            <person name="Yin Z."/>
            <person name="Drzewiecka D."/>
            <person name="Cao H."/>
            <person name="Liu B."/>
            <person name="Knirel Y.A."/>
            <person name="Rozalski A."/>
            <person name="Wang L."/>
        </authorList>
    </citation>
    <scope>NUCLEOTIDE SEQUENCE</scope>
    <source>
        <strain evidence="5">G2658</strain>
    </source>
</reference>
<keyword evidence="2" id="KW-0328">Glycosyltransferase</keyword>
<dbReference type="GO" id="GO:0016757">
    <property type="term" value="F:glycosyltransferase activity"/>
    <property type="evidence" value="ECO:0007669"/>
    <property type="project" value="UniProtKB-KW"/>
</dbReference>
<dbReference type="Pfam" id="PF00535">
    <property type="entry name" value="Glycos_transf_2"/>
    <property type="match status" value="1"/>
</dbReference>